<reference evidence="5 6" key="1">
    <citation type="submission" date="2020-08" db="EMBL/GenBank/DDBJ databases">
        <title>A Genomic Blueprint of the Chicken Gut Microbiome.</title>
        <authorList>
            <person name="Gilroy R."/>
            <person name="Ravi A."/>
            <person name="Getino M."/>
            <person name="Pursley I."/>
            <person name="Horton D.L."/>
            <person name="Alikhan N.-F."/>
            <person name="Baker D."/>
            <person name="Gharbi K."/>
            <person name="Hall N."/>
            <person name="Watson M."/>
            <person name="Adriaenssens E.M."/>
            <person name="Foster-Nyarko E."/>
            <person name="Jarju S."/>
            <person name="Secka A."/>
            <person name="Antonio M."/>
            <person name="Oren A."/>
            <person name="Chaudhuri R."/>
            <person name="La Ragione R.M."/>
            <person name="Hildebrand F."/>
            <person name="Pallen M.J."/>
        </authorList>
    </citation>
    <scope>NUCLEOTIDE SEQUENCE [LARGE SCALE GENOMIC DNA]</scope>
    <source>
        <strain evidence="5 6">Sa3CVN1</strain>
    </source>
</reference>
<keyword evidence="3" id="KW-0812">Transmembrane</keyword>
<evidence type="ECO:0000313" key="5">
    <source>
        <dbReference type="EMBL" id="MBD7912756.1"/>
    </source>
</evidence>
<evidence type="ECO:0000313" key="6">
    <source>
        <dbReference type="Proteomes" id="UP000627781"/>
    </source>
</evidence>
<evidence type="ECO:0000256" key="3">
    <source>
        <dbReference type="SAM" id="Phobius"/>
    </source>
</evidence>
<keyword evidence="3" id="KW-0472">Membrane</keyword>
<dbReference type="CDD" id="cd12913">
    <property type="entry name" value="PDC1_MCP_like"/>
    <property type="match status" value="1"/>
</dbReference>
<dbReference type="SMART" id="SM00283">
    <property type="entry name" value="MA"/>
    <property type="match status" value="1"/>
</dbReference>
<dbReference type="PROSITE" id="PS50111">
    <property type="entry name" value="CHEMOTAXIS_TRANSDUC_2"/>
    <property type="match status" value="1"/>
</dbReference>
<proteinExistence type="predicted"/>
<dbReference type="EMBL" id="JACSRA010000028">
    <property type="protein sequence ID" value="MBD7912756.1"/>
    <property type="molecule type" value="Genomic_DNA"/>
</dbReference>
<keyword evidence="1 2" id="KW-0807">Transducer</keyword>
<name>A0ABR8PX53_9CLOT</name>
<evidence type="ECO:0000256" key="1">
    <source>
        <dbReference type="ARBA" id="ARBA00023224"/>
    </source>
</evidence>
<keyword evidence="6" id="KW-1185">Reference proteome</keyword>
<gene>
    <name evidence="5" type="ORF">H9661_15500</name>
</gene>
<accession>A0ABR8PX53</accession>
<evidence type="ECO:0000256" key="2">
    <source>
        <dbReference type="PROSITE-ProRule" id="PRU00284"/>
    </source>
</evidence>
<evidence type="ECO:0000259" key="4">
    <source>
        <dbReference type="PROSITE" id="PS50111"/>
    </source>
</evidence>
<protein>
    <submittedName>
        <fullName evidence="5">Methyl-accepting chemotaxis protein</fullName>
    </submittedName>
</protein>
<keyword evidence="3" id="KW-1133">Transmembrane helix</keyword>
<comment type="caution">
    <text evidence="5">The sequence shown here is derived from an EMBL/GenBank/DDBJ whole genome shotgun (WGS) entry which is preliminary data.</text>
</comment>
<dbReference type="Proteomes" id="UP000627781">
    <property type="component" value="Unassembled WGS sequence"/>
</dbReference>
<dbReference type="PANTHER" id="PTHR32089">
    <property type="entry name" value="METHYL-ACCEPTING CHEMOTAXIS PROTEIN MCPB"/>
    <property type="match status" value="1"/>
</dbReference>
<feature type="domain" description="Methyl-accepting transducer" evidence="4">
    <location>
        <begin position="401"/>
        <end position="637"/>
    </location>
</feature>
<dbReference type="InterPro" id="IPR004089">
    <property type="entry name" value="MCPsignal_dom"/>
</dbReference>
<dbReference type="PANTHER" id="PTHR32089:SF112">
    <property type="entry name" value="LYSOZYME-LIKE PROTEIN-RELATED"/>
    <property type="match status" value="1"/>
</dbReference>
<dbReference type="Pfam" id="PF00015">
    <property type="entry name" value="MCPsignal"/>
    <property type="match status" value="1"/>
</dbReference>
<organism evidence="5 6">
    <name type="scientific">Clostridium cibarium</name>
    <dbReference type="NCBI Taxonomy" id="2762247"/>
    <lineage>
        <taxon>Bacteria</taxon>
        <taxon>Bacillati</taxon>
        <taxon>Bacillota</taxon>
        <taxon>Clostridia</taxon>
        <taxon>Eubacteriales</taxon>
        <taxon>Clostridiaceae</taxon>
        <taxon>Clostridium</taxon>
    </lineage>
</organism>
<dbReference type="SUPFAM" id="SSF58104">
    <property type="entry name" value="Methyl-accepting chemotaxis protein (MCP) signaling domain"/>
    <property type="match status" value="1"/>
</dbReference>
<dbReference type="RefSeq" id="WP_143316246.1">
    <property type="nucleotide sequence ID" value="NZ_JACSRA010000028.1"/>
</dbReference>
<sequence length="688" mass="76347">MKKISTKIIVTIVSFCVLTSIVITTATTLVNKSTLKSEAETNLTQTTKNLSKTVNEGLITTKDNVQIISKLLTNTLDLSKVNVNDDTYINTYIESLNPFIKELTYSQSNLLGIAIIVNPEITNTAHQLIYERKIGDKDVNRLNKFTKDQFYQSNPDMSWYYTPINNKSAIWSDPHTDSSSASMRMSYTEPIYINNQLIGVVAVDLFFDNYKDMINNISIYDKGHASLLNKNGQYLVDKKYSQEDNIKSALGDSIDIDSKDDGIQYYTSNGTNSVLAYTKLANGNVMIVSADESDIFKDVNKNILISLIITIIVCIIISIVAYFIGNMISNPIKFITKLVNTTSDLDLREDTKYLKIHKFKDETGIIGKSVINLREVIRETISNIRGCSSETYNQSNKLSLITDDLQGSVNSIDKAILELANGAEAQANDAQLGSQKLEELSDKIENILEIAKSFNYNFDKAKAQNNSAINSIDNLVGKVQENNNISKKTNESVNELSNKSLLIGNITSTINNISEQTNLLALNAAIEAARAGEAGKGFGVVAEEIRVLSEQTAESTKMIESIINEISSEIIKTQDNMNKSTSTILEVNTTMNESKMTFNSMKDSFDTMSNEVNNLLTNINEIKESKESALSAIHGITAICEEYVASTEEISATVHEQLESVHNVKNSSDELKVLVNKLEEMISKFIIK</sequence>
<dbReference type="Gene3D" id="3.30.450.20">
    <property type="entry name" value="PAS domain"/>
    <property type="match status" value="1"/>
</dbReference>
<dbReference type="Pfam" id="PF22673">
    <property type="entry name" value="MCP-like_PDC_1"/>
    <property type="match status" value="1"/>
</dbReference>
<feature type="transmembrane region" description="Helical" evidence="3">
    <location>
        <begin position="303"/>
        <end position="324"/>
    </location>
</feature>
<dbReference type="Gene3D" id="1.10.287.950">
    <property type="entry name" value="Methyl-accepting chemotaxis protein"/>
    <property type="match status" value="1"/>
</dbReference>